<keyword evidence="3" id="KW-1185">Reference proteome</keyword>
<dbReference type="Proteomes" id="UP001576774">
    <property type="component" value="Unassembled WGS sequence"/>
</dbReference>
<name>A0ABV4X528_9CYAN</name>
<comment type="caution">
    <text evidence="2">The sequence shown here is derived from an EMBL/GenBank/DDBJ whole genome shotgun (WGS) entry which is preliminary data.</text>
</comment>
<dbReference type="PANTHER" id="PTHR43011:SF1">
    <property type="entry name" value="IRON-SULFUR CLUSTER ASSEMBLY 2 HOMOLOG, MITOCHONDRIAL"/>
    <property type="match status" value="1"/>
</dbReference>
<dbReference type="NCBIfam" id="TIGR00049">
    <property type="entry name" value="iron-sulfur cluster assembly accessory protein"/>
    <property type="match status" value="1"/>
</dbReference>
<reference evidence="2 3" key="1">
    <citation type="submission" date="2024-09" db="EMBL/GenBank/DDBJ databases">
        <title>Floridaenema gen nov. (Aerosakkonemataceae, Aerosakkonematales ord. nov., Cyanobacteria) from benthic tropical and subtropical fresh waters, with the description of four new species.</title>
        <authorList>
            <person name="Moretto J.A."/>
            <person name="Berthold D.E."/>
            <person name="Lefler F.W."/>
            <person name="Huang I.-S."/>
            <person name="Laughinghouse H. IV."/>
        </authorList>
    </citation>
    <scope>NUCLEOTIDE SEQUENCE [LARGE SCALE GENOMIC DNA]</scope>
    <source>
        <strain evidence="2 3">BLCC-F46</strain>
    </source>
</reference>
<gene>
    <name evidence="2" type="ORF">ACE1CC_13625</name>
</gene>
<dbReference type="InterPro" id="IPR035903">
    <property type="entry name" value="HesB-like_dom_sf"/>
</dbReference>
<dbReference type="EMBL" id="JBHFNQ010000105">
    <property type="protein sequence ID" value="MFB2877890.1"/>
    <property type="molecule type" value="Genomic_DNA"/>
</dbReference>
<dbReference type="Pfam" id="PF01521">
    <property type="entry name" value="Fe-S_biosyn"/>
    <property type="match status" value="1"/>
</dbReference>
<dbReference type="InterPro" id="IPR000361">
    <property type="entry name" value="ATAP_core_dom"/>
</dbReference>
<dbReference type="RefSeq" id="WP_413270980.1">
    <property type="nucleotide sequence ID" value="NZ_JBHFNQ010000105.1"/>
</dbReference>
<evidence type="ECO:0000313" key="3">
    <source>
        <dbReference type="Proteomes" id="UP001576774"/>
    </source>
</evidence>
<feature type="domain" description="Core" evidence="1">
    <location>
        <begin position="1"/>
        <end position="109"/>
    </location>
</feature>
<dbReference type="InterPro" id="IPR017870">
    <property type="entry name" value="FeS_cluster_insertion_CS"/>
</dbReference>
<protein>
    <submittedName>
        <fullName evidence="2">HesB/IscA family protein</fullName>
    </submittedName>
</protein>
<organism evidence="2 3">
    <name type="scientific">Floridaenema aerugineum BLCC-F46</name>
    <dbReference type="NCBI Taxonomy" id="3153654"/>
    <lineage>
        <taxon>Bacteria</taxon>
        <taxon>Bacillati</taxon>
        <taxon>Cyanobacteriota</taxon>
        <taxon>Cyanophyceae</taxon>
        <taxon>Oscillatoriophycideae</taxon>
        <taxon>Aerosakkonematales</taxon>
        <taxon>Aerosakkonemataceae</taxon>
        <taxon>Floridanema</taxon>
        <taxon>Floridanema aerugineum</taxon>
    </lineage>
</organism>
<dbReference type="Gene3D" id="2.60.300.12">
    <property type="entry name" value="HesB-like domain"/>
    <property type="match status" value="1"/>
</dbReference>
<sequence length="124" mass="13187">MSVILTEKAALRLRTFLRASNAEDPSAPRKAVRLGVGDGGCSGYEYKMNITSESSPDDLVFEEDKVLFYIDKASAPLLEGIQIDFVDGLTESGFKFSNPNATDSCGCGKSFKVGDCTPAGTSCS</sequence>
<dbReference type="PANTHER" id="PTHR43011">
    <property type="entry name" value="IRON-SULFUR CLUSTER ASSEMBLY 2 HOMOLOG, MITOCHONDRIAL"/>
    <property type="match status" value="1"/>
</dbReference>
<accession>A0ABV4X528</accession>
<proteinExistence type="predicted"/>
<dbReference type="InterPro" id="IPR016092">
    <property type="entry name" value="ATAP"/>
</dbReference>
<dbReference type="PROSITE" id="PS01152">
    <property type="entry name" value="HESB"/>
    <property type="match status" value="1"/>
</dbReference>
<evidence type="ECO:0000313" key="2">
    <source>
        <dbReference type="EMBL" id="MFB2877890.1"/>
    </source>
</evidence>
<dbReference type="SUPFAM" id="SSF89360">
    <property type="entry name" value="HesB-like domain"/>
    <property type="match status" value="1"/>
</dbReference>
<evidence type="ECO:0000259" key="1">
    <source>
        <dbReference type="Pfam" id="PF01521"/>
    </source>
</evidence>